<dbReference type="KEGG" id="lbc:LACBIDRAFT_317704"/>
<protein>
    <submittedName>
        <fullName evidence="1">Predicted protein</fullName>
    </submittedName>
</protein>
<keyword evidence="2" id="KW-1185">Reference proteome</keyword>
<dbReference type="RefSeq" id="XP_001890293.1">
    <property type="nucleotide sequence ID" value="XM_001890258.1"/>
</dbReference>
<proteinExistence type="predicted"/>
<dbReference type="HOGENOM" id="CLU_1917415_0_0_1"/>
<dbReference type="AlphaFoldDB" id="B0E281"/>
<dbReference type="Proteomes" id="UP000001194">
    <property type="component" value="Unassembled WGS sequence"/>
</dbReference>
<dbReference type="InParanoid" id="B0E281"/>
<organism evidence="2">
    <name type="scientific">Laccaria bicolor (strain S238N-H82 / ATCC MYA-4686)</name>
    <name type="common">Bicoloured deceiver</name>
    <name type="synonym">Laccaria laccata var. bicolor</name>
    <dbReference type="NCBI Taxonomy" id="486041"/>
    <lineage>
        <taxon>Eukaryota</taxon>
        <taxon>Fungi</taxon>
        <taxon>Dikarya</taxon>
        <taxon>Basidiomycota</taxon>
        <taxon>Agaricomycotina</taxon>
        <taxon>Agaricomycetes</taxon>
        <taxon>Agaricomycetidae</taxon>
        <taxon>Agaricales</taxon>
        <taxon>Agaricineae</taxon>
        <taxon>Hydnangiaceae</taxon>
        <taxon>Laccaria</taxon>
    </lineage>
</organism>
<dbReference type="EMBL" id="DS547175">
    <property type="protein sequence ID" value="EDQ99050.1"/>
    <property type="molecule type" value="Genomic_DNA"/>
</dbReference>
<gene>
    <name evidence="1" type="ORF">LACBIDRAFT_317704</name>
</gene>
<evidence type="ECO:0000313" key="1">
    <source>
        <dbReference type="EMBL" id="EDQ99050.1"/>
    </source>
</evidence>
<accession>B0E281</accession>
<reference evidence="1 2" key="1">
    <citation type="journal article" date="2008" name="Nature">
        <title>The genome of Laccaria bicolor provides insights into mycorrhizal symbiosis.</title>
        <authorList>
            <person name="Martin F."/>
            <person name="Aerts A."/>
            <person name="Ahren D."/>
            <person name="Brun A."/>
            <person name="Danchin E.G.J."/>
            <person name="Duchaussoy F."/>
            <person name="Gibon J."/>
            <person name="Kohler A."/>
            <person name="Lindquist E."/>
            <person name="Pereda V."/>
            <person name="Salamov A."/>
            <person name="Shapiro H.J."/>
            <person name="Wuyts J."/>
            <person name="Blaudez D."/>
            <person name="Buee M."/>
            <person name="Brokstein P."/>
            <person name="Canbaeck B."/>
            <person name="Cohen D."/>
            <person name="Courty P.E."/>
            <person name="Coutinho P.M."/>
            <person name="Delaruelle C."/>
            <person name="Detter J.C."/>
            <person name="Deveau A."/>
            <person name="DiFazio S."/>
            <person name="Duplessis S."/>
            <person name="Fraissinet-Tachet L."/>
            <person name="Lucic E."/>
            <person name="Frey-Klett P."/>
            <person name="Fourrey C."/>
            <person name="Feussner I."/>
            <person name="Gay G."/>
            <person name="Grimwood J."/>
            <person name="Hoegger P.J."/>
            <person name="Jain P."/>
            <person name="Kilaru S."/>
            <person name="Labbe J."/>
            <person name="Lin Y.C."/>
            <person name="Legue V."/>
            <person name="Le Tacon F."/>
            <person name="Marmeisse R."/>
            <person name="Melayah D."/>
            <person name="Montanini B."/>
            <person name="Muratet M."/>
            <person name="Nehls U."/>
            <person name="Niculita-Hirzel H."/>
            <person name="Oudot-Le Secq M.P."/>
            <person name="Peter M."/>
            <person name="Quesneville H."/>
            <person name="Rajashekar B."/>
            <person name="Reich M."/>
            <person name="Rouhier N."/>
            <person name="Schmutz J."/>
            <person name="Yin T."/>
            <person name="Chalot M."/>
            <person name="Henrissat B."/>
            <person name="Kuees U."/>
            <person name="Lucas S."/>
            <person name="Van de Peer Y."/>
            <person name="Podila G.K."/>
            <person name="Polle A."/>
            <person name="Pukkila P.J."/>
            <person name="Richardson P.M."/>
            <person name="Rouze P."/>
            <person name="Sanders I.R."/>
            <person name="Stajich J.E."/>
            <person name="Tunlid A."/>
            <person name="Tuskan G."/>
            <person name="Grigoriev I.V."/>
        </authorList>
    </citation>
    <scope>NUCLEOTIDE SEQUENCE [LARGE SCALE GENOMIC DNA]</scope>
    <source>
        <strain evidence="2">S238N-H82 / ATCC MYA-4686</strain>
    </source>
</reference>
<evidence type="ECO:0000313" key="2">
    <source>
        <dbReference type="Proteomes" id="UP000001194"/>
    </source>
</evidence>
<name>B0E281_LACBS</name>
<sequence length="132" mass="14893">MSCYILVETLATLVSGGGGGELPGFCCAPSGNKDFDHLSCVRRRRSRWVDLILDVHSSVDTDCGLSCFRILKRWVGLVFHVHSSSDTDYALSGFRRPWLVLFQLKERVSHSTFTLHFIGDTVCGLCCFRIFW</sequence>
<dbReference type="GeneID" id="6085950"/>